<evidence type="ECO:0000256" key="2">
    <source>
        <dbReference type="ARBA" id="ARBA00022448"/>
    </source>
</evidence>
<evidence type="ECO:0000313" key="5">
    <source>
        <dbReference type="Proteomes" id="UP000184342"/>
    </source>
</evidence>
<gene>
    <name evidence="4" type="ORF">SAMN02745691_00563</name>
</gene>
<sequence>MDDKLFTYAVARIRSKELTLFDKQDLDQLLASKSYNDALRFLNEKGWGTSGNETAEQLLAEQREETWKLIHELVDKEDMDVFNIFLYSNDFHNLKAAIKQAYVSKDVPNIFIKNGTVDPMLILESAREHDFIKLPAFLAKCAEEAYEVMFHTGDGQLCDVIIDRAALEAIHARAFETDNELIRDYAELKCAAANINIAIRAQRTQKSYEFLERAFVECATLNRKRLVEATLNSEEAIYEYLETTVYSDAIEAIKESPSAFDRWCDNRLINQVRPQKYNAFTISPLLAYVIAKENEIKSVRIILSGKLNSLPEDKIRERLRDMYV</sequence>
<dbReference type="STRING" id="1122934.SAMN02745691_00563"/>
<evidence type="ECO:0000313" key="4">
    <source>
        <dbReference type="EMBL" id="SHI63224.1"/>
    </source>
</evidence>
<dbReference type="Pfam" id="PF01992">
    <property type="entry name" value="vATP-synt_AC39"/>
    <property type="match status" value="1"/>
</dbReference>
<organism evidence="4 5">
    <name type="scientific">Parasporobacterium paucivorans DSM 15970</name>
    <dbReference type="NCBI Taxonomy" id="1122934"/>
    <lineage>
        <taxon>Bacteria</taxon>
        <taxon>Bacillati</taxon>
        <taxon>Bacillota</taxon>
        <taxon>Clostridia</taxon>
        <taxon>Lachnospirales</taxon>
        <taxon>Lachnospiraceae</taxon>
        <taxon>Parasporobacterium</taxon>
    </lineage>
</organism>
<dbReference type="InterPro" id="IPR002843">
    <property type="entry name" value="ATPase_V0-cplx_csu/dsu"/>
</dbReference>
<accession>A0A1M6CR05</accession>
<dbReference type="AlphaFoldDB" id="A0A1M6CR05"/>
<dbReference type="Gene3D" id="1.10.132.50">
    <property type="entry name" value="ATP synthase (C/AC39) subunit, domain 3"/>
    <property type="match status" value="1"/>
</dbReference>
<dbReference type="OrthoDB" id="1653at2"/>
<dbReference type="Proteomes" id="UP000184342">
    <property type="component" value="Unassembled WGS sequence"/>
</dbReference>
<dbReference type="SUPFAM" id="SSF103486">
    <property type="entry name" value="V-type ATP synthase subunit C"/>
    <property type="match status" value="1"/>
</dbReference>
<comment type="similarity">
    <text evidence="1">Belongs to the V-ATPase V0D/AC39 subunit family.</text>
</comment>
<keyword evidence="3" id="KW-0406">Ion transport</keyword>
<name>A0A1M6CR05_9FIRM</name>
<proteinExistence type="inferred from homology"/>
<evidence type="ECO:0000256" key="3">
    <source>
        <dbReference type="ARBA" id="ARBA00023065"/>
    </source>
</evidence>
<dbReference type="InterPro" id="IPR036079">
    <property type="entry name" value="ATPase_csu/dsu_sf"/>
</dbReference>
<dbReference type="PANTHER" id="PTHR38682:SF1">
    <property type="entry name" value="V-TYPE ATP SYNTHASE SUBUNIT C"/>
    <property type="match status" value="1"/>
</dbReference>
<dbReference type="Gene3D" id="1.20.1690.10">
    <property type="entry name" value="V-type ATP synthase subunit C domain"/>
    <property type="match status" value="2"/>
</dbReference>
<reference evidence="4 5" key="1">
    <citation type="submission" date="2016-11" db="EMBL/GenBank/DDBJ databases">
        <authorList>
            <person name="Jaros S."/>
            <person name="Januszkiewicz K."/>
            <person name="Wedrychowicz H."/>
        </authorList>
    </citation>
    <scope>NUCLEOTIDE SEQUENCE [LARGE SCALE GENOMIC DNA]</scope>
    <source>
        <strain evidence="4 5">DSM 15970</strain>
    </source>
</reference>
<evidence type="ECO:0000256" key="1">
    <source>
        <dbReference type="ARBA" id="ARBA00006709"/>
    </source>
</evidence>
<keyword evidence="2" id="KW-0813">Transport</keyword>
<dbReference type="InterPro" id="IPR050873">
    <property type="entry name" value="V-ATPase_V0D/AC39_subunit"/>
</dbReference>
<dbReference type="EMBL" id="FQYT01000005">
    <property type="protein sequence ID" value="SHI63224.1"/>
    <property type="molecule type" value="Genomic_DNA"/>
</dbReference>
<keyword evidence="5" id="KW-1185">Reference proteome</keyword>
<dbReference type="PANTHER" id="PTHR38682">
    <property type="entry name" value="V-TYPE ATP SYNTHASE SUBUNIT C"/>
    <property type="match status" value="1"/>
</dbReference>
<dbReference type="InterPro" id="IPR035067">
    <property type="entry name" value="V-type_ATPase_csu/dsu"/>
</dbReference>
<dbReference type="RefSeq" id="WP_073992843.1">
    <property type="nucleotide sequence ID" value="NZ_FQYT01000005.1"/>
</dbReference>
<dbReference type="InterPro" id="IPR044911">
    <property type="entry name" value="V-type_ATPase_csu/dsu_dom_3"/>
</dbReference>
<protein>
    <submittedName>
        <fullName evidence="4">V/A-type H+-transporting ATPase subunit C</fullName>
    </submittedName>
</protein>
<dbReference type="GO" id="GO:0046961">
    <property type="term" value="F:proton-transporting ATPase activity, rotational mechanism"/>
    <property type="evidence" value="ECO:0007669"/>
    <property type="project" value="InterPro"/>
</dbReference>